<evidence type="ECO:0000256" key="8">
    <source>
        <dbReference type="SAM" id="SignalP"/>
    </source>
</evidence>
<keyword evidence="7" id="KW-1133">Transmembrane helix</keyword>
<name>A0AAV6GU29_9TELE</name>
<evidence type="ECO:0000313" key="12">
    <source>
        <dbReference type="Proteomes" id="UP000823561"/>
    </source>
</evidence>
<evidence type="ECO:0000256" key="1">
    <source>
        <dbReference type="ARBA" id="ARBA00022536"/>
    </source>
</evidence>
<dbReference type="InterPro" id="IPR035914">
    <property type="entry name" value="Sperma_CUB_dom_sf"/>
</dbReference>
<gene>
    <name evidence="11" type="ORF">AALO_G00098330</name>
</gene>
<evidence type="ECO:0000313" key="11">
    <source>
        <dbReference type="EMBL" id="KAG5278380.1"/>
    </source>
</evidence>
<dbReference type="CDD" id="cd00054">
    <property type="entry name" value="EGF_CA"/>
    <property type="match status" value="1"/>
</dbReference>
<dbReference type="InterPro" id="IPR000742">
    <property type="entry name" value="EGF"/>
</dbReference>
<dbReference type="SUPFAM" id="SSF49854">
    <property type="entry name" value="Spermadhesin, CUB domain"/>
    <property type="match status" value="1"/>
</dbReference>
<dbReference type="InterPro" id="IPR000859">
    <property type="entry name" value="CUB_dom"/>
</dbReference>
<dbReference type="InterPro" id="IPR001881">
    <property type="entry name" value="EGF-like_Ca-bd_dom"/>
</dbReference>
<dbReference type="InterPro" id="IPR018097">
    <property type="entry name" value="EGF_Ca-bd_CS"/>
</dbReference>
<evidence type="ECO:0000259" key="9">
    <source>
        <dbReference type="PROSITE" id="PS01180"/>
    </source>
</evidence>
<feature type="transmembrane region" description="Helical" evidence="7">
    <location>
        <begin position="593"/>
        <end position="619"/>
    </location>
</feature>
<evidence type="ECO:0000256" key="5">
    <source>
        <dbReference type="PROSITE-ProRule" id="PRU00076"/>
    </source>
</evidence>
<evidence type="ECO:0008006" key="13">
    <source>
        <dbReference type="Google" id="ProtNLM"/>
    </source>
</evidence>
<feature type="region of interest" description="Disordered" evidence="6">
    <location>
        <begin position="290"/>
        <end position="334"/>
    </location>
</feature>
<comment type="caution">
    <text evidence="11">The sequence shown here is derived from an EMBL/GenBank/DDBJ whole genome shotgun (WGS) entry which is preliminary data.</text>
</comment>
<dbReference type="InterPro" id="IPR000152">
    <property type="entry name" value="EGF-type_Asp/Asn_hydroxyl_site"/>
</dbReference>
<dbReference type="FunFam" id="2.10.25.10:FF:000038">
    <property type="entry name" value="Fibrillin 2"/>
    <property type="match status" value="1"/>
</dbReference>
<keyword evidence="4" id="KW-1015">Disulfide bond</keyword>
<protein>
    <recommendedName>
        <fullName evidence="13">EGF-like domain-containing protein</fullName>
    </recommendedName>
</protein>
<keyword evidence="12" id="KW-1185">Reference proteome</keyword>
<dbReference type="GO" id="GO:0030855">
    <property type="term" value="P:epithelial cell differentiation"/>
    <property type="evidence" value="ECO:0007669"/>
    <property type="project" value="UniProtKB-ARBA"/>
</dbReference>
<feature type="compositionally biased region" description="Acidic residues" evidence="6">
    <location>
        <begin position="308"/>
        <end position="318"/>
    </location>
</feature>
<dbReference type="Gene3D" id="2.10.25.10">
    <property type="entry name" value="Laminin"/>
    <property type="match status" value="1"/>
</dbReference>
<feature type="compositionally biased region" description="Basic and acidic residues" evidence="6">
    <location>
        <begin position="291"/>
        <end position="304"/>
    </location>
</feature>
<dbReference type="PROSITE" id="PS00010">
    <property type="entry name" value="ASX_HYDROXYL"/>
    <property type="match status" value="1"/>
</dbReference>
<dbReference type="EMBL" id="JADWDJ010000007">
    <property type="protein sequence ID" value="KAG5278380.1"/>
    <property type="molecule type" value="Genomic_DNA"/>
</dbReference>
<evidence type="ECO:0000256" key="4">
    <source>
        <dbReference type="ARBA" id="ARBA00023157"/>
    </source>
</evidence>
<feature type="signal peptide" evidence="8">
    <location>
        <begin position="1"/>
        <end position="21"/>
    </location>
</feature>
<dbReference type="Pfam" id="PF07645">
    <property type="entry name" value="EGF_CA"/>
    <property type="match status" value="1"/>
</dbReference>
<evidence type="ECO:0000256" key="2">
    <source>
        <dbReference type="ARBA" id="ARBA00022729"/>
    </source>
</evidence>
<accession>A0AAV6GU29</accession>
<dbReference type="SMART" id="SM00042">
    <property type="entry name" value="CUB"/>
    <property type="match status" value="1"/>
</dbReference>
<dbReference type="PROSITE" id="PS01187">
    <property type="entry name" value="EGF_CA"/>
    <property type="match status" value="1"/>
</dbReference>
<evidence type="ECO:0000259" key="10">
    <source>
        <dbReference type="PROSITE" id="PS50026"/>
    </source>
</evidence>
<feature type="chain" id="PRO_5043450843" description="EGF-like domain-containing protein" evidence="8">
    <location>
        <begin position="22"/>
        <end position="723"/>
    </location>
</feature>
<sequence>MSQFVLAIIYSLFAYGPMVICDVMTNKNEPSNTSSGRSSNKDRNAFFALRSCHQVLRGDSGEFFSPDYLCSNPPLWCNWTIQVSPGKRVHLQLEDFTPASTCHLKKDQIHLDESTGGGPGPMLGPTGDHRILEKCWKKAEYTSLSSTMHVVLLISRTPDPPLRGFYGRFRSLGGTEESLKNGADDTMNTSDSEVHEKREQSEVHRKHSKIELPRVPNPRSVSEKTSSPTEEPQVSYSSDQNHSPNTKTAGGGHFVSPAPTSMSNELPSGPENLEGEGLEKGSVTWQTVRGHLGEAPDGGRREETGGGGEEEEEEEEEGGEVKVSLKHSLTPDANSVLTGKKKIDRPHADSPGIVTESPLAVTPQHVIPTAVIITTTTQGEVDTNIPKPKVEASKKAETEVDYKERTLSHQTHRNITHHPHLPGAFLFEVSVEVALSQQTGESWDHRATTLLTTLKNMMKDELSSYAPKTISSKRIKRLSSGALFLLWLHFGEGQDGVQSHRVLHAAAQGLRGRSLLPQEGGTEGVVAYVSIADVNECGTQLSQCDAYAECVNRFGTYACRCRPGYLDKSRTSPGGTICIDPAASGCSWSSPAILRGIYCVCVLLCLLIVLLLFALAVMYRRRHQGAFLLRCQSHSNGSGLATVAGGDNNNNRNDHNSGSGGGCLKMSAVRNRPLPSVPPPPPTRRIKDGADGGGSLEPPLLKFGPLPHSDGSESLGSESRVKQ</sequence>
<keyword evidence="3" id="KW-0677">Repeat</keyword>
<feature type="domain" description="EGF-like" evidence="10">
    <location>
        <begin position="533"/>
        <end position="571"/>
    </location>
</feature>
<feature type="compositionally biased region" description="Basic and acidic residues" evidence="6">
    <location>
        <begin position="192"/>
        <end position="203"/>
    </location>
</feature>
<keyword evidence="2 8" id="KW-0732">Signal</keyword>
<feature type="region of interest" description="Disordered" evidence="6">
    <location>
        <begin position="173"/>
        <end position="277"/>
    </location>
</feature>
<evidence type="ECO:0000256" key="7">
    <source>
        <dbReference type="SAM" id="Phobius"/>
    </source>
</evidence>
<dbReference type="PROSITE" id="PS50026">
    <property type="entry name" value="EGF_3"/>
    <property type="match status" value="1"/>
</dbReference>
<dbReference type="Pfam" id="PF00431">
    <property type="entry name" value="CUB"/>
    <property type="match status" value="1"/>
</dbReference>
<dbReference type="SMART" id="SM00179">
    <property type="entry name" value="EGF_CA"/>
    <property type="match status" value="1"/>
</dbReference>
<dbReference type="SUPFAM" id="SSF57196">
    <property type="entry name" value="EGF/Laminin"/>
    <property type="match status" value="1"/>
</dbReference>
<dbReference type="InterPro" id="IPR049883">
    <property type="entry name" value="NOTCH1_EGF-like"/>
</dbReference>
<evidence type="ECO:0000256" key="3">
    <source>
        <dbReference type="ARBA" id="ARBA00022737"/>
    </source>
</evidence>
<keyword evidence="1 5" id="KW-0245">EGF-like domain</keyword>
<evidence type="ECO:0000256" key="6">
    <source>
        <dbReference type="SAM" id="MobiDB-lite"/>
    </source>
</evidence>
<dbReference type="Proteomes" id="UP000823561">
    <property type="component" value="Chromosome 7"/>
</dbReference>
<comment type="caution">
    <text evidence="5">Lacks conserved residue(s) required for the propagation of feature annotation.</text>
</comment>
<keyword evidence="7" id="KW-0812">Transmembrane</keyword>
<dbReference type="PROSITE" id="PS01180">
    <property type="entry name" value="CUB"/>
    <property type="match status" value="1"/>
</dbReference>
<feature type="region of interest" description="Disordered" evidence="6">
    <location>
        <begin position="642"/>
        <end position="723"/>
    </location>
</feature>
<feature type="domain" description="CUB" evidence="9">
    <location>
        <begin position="52"/>
        <end position="172"/>
    </location>
</feature>
<proteinExistence type="predicted"/>
<keyword evidence="7" id="KW-0472">Membrane</keyword>
<dbReference type="Gene3D" id="2.60.120.290">
    <property type="entry name" value="Spermadhesin, CUB domain"/>
    <property type="match status" value="1"/>
</dbReference>
<dbReference type="AlphaFoldDB" id="A0AAV6GU29"/>
<reference evidence="11" key="1">
    <citation type="submission" date="2020-10" db="EMBL/GenBank/DDBJ databases">
        <title>Chromosome-scale genome assembly of the Allis shad, Alosa alosa.</title>
        <authorList>
            <person name="Margot Z."/>
            <person name="Christophe K."/>
            <person name="Cabau C."/>
            <person name="Louis A."/>
            <person name="Berthelot C."/>
            <person name="Parey E."/>
            <person name="Roest Crollius H."/>
            <person name="Montfort J."/>
            <person name="Robinson-Rechavi M."/>
            <person name="Bucao C."/>
            <person name="Bouchez O."/>
            <person name="Gislard M."/>
            <person name="Lluch J."/>
            <person name="Milhes M."/>
            <person name="Lampietro C."/>
            <person name="Lopez Roques C."/>
            <person name="Donnadieu C."/>
            <person name="Braasch I."/>
            <person name="Desvignes T."/>
            <person name="Postlethwait J."/>
            <person name="Bobe J."/>
            <person name="Guiguen Y."/>
        </authorList>
    </citation>
    <scope>NUCLEOTIDE SEQUENCE</scope>
    <source>
        <strain evidence="11">M-15738</strain>
        <tissue evidence="11">Blood</tissue>
    </source>
</reference>
<dbReference type="GO" id="GO:0005509">
    <property type="term" value="F:calcium ion binding"/>
    <property type="evidence" value="ECO:0007669"/>
    <property type="project" value="InterPro"/>
</dbReference>
<feature type="compositionally biased region" description="Polar residues" evidence="6">
    <location>
        <begin position="219"/>
        <end position="248"/>
    </location>
</feature>
<organism evidence="11 12">
    <name type="scientific">Alosa alosa</name>
    <name type="common">allis shad</name>
    <dbReference type="NCBI Taxonomy" id="278164"/>
    <lineage>
        <taxon>Eukaryota</taxon>
        <taxon>Metazoa</taxon>
        <taxon>Chordata</taxon>
        <taxon>Craniata</taxon>
        <taxon>Vertebrata</taxon>
        <taxon>Euteleostomi</taxon>
        <taxon>Actinopterygii</taxon>
        <taxon>Neopterygii</taxon>
        <taxon>Teleostei</taxon>
        <taxon>Clupei</taxon>
        <taxon>Clupeiformes</taxon>
        <taxon>Clupeoidei</taxon>
        <taxon>Clupeidae</taxon>
        <taxon>Alosa</taxon>
    </lineage>
</organism>